<evidence type="ECO:0000259" key="1">
    <source>
        <dbReference type="Pfam" id="PF00535"/>
    </source>
</evidence>
<feature type="domain" description="Glycosyltransferase 2-like" evidence="1">
    <location>
        <begin position="11"/>
        <end position="114"/>
    </location>
</feature>
<dbReference type="RefSeq" id="WP_168986606.1">
    <property type="nucleotide sequence ID" value="NZ_CAWPHM010000319.1"/>
</dbReference>
<proteinExistence type="predicted"/>
<gene>
    <name evidence="2" type="ORF">GPA21_02330</name>
</gene>
<sequence>MSMTSESPLVSVILPAYNVREHIADAINSVVLQALPSMEIIVVDDGSSDGTAEFVKQSFPDVRLFRKPNGGAASARNHGMREARGTFIAFLDADDVWLPGKLLAQLDYMRDHDQVRLVCGGFSFWHPDESGAFPEPATLHEAVSHAVVDAEQSGWNYHKLLLSNFVWTSTVVIHRSLIDEVGFFDESLRLGQDYDYWLRAARVTEIHVLKGAFALYRKHDGSATMRGTATENFAARVIETALTRWGRTSPNGESVSPEALNERLYSIHHSAGYGCYHNGRMQRAVSEFGACVKLRPLSAKSWLYLALSSVGMLRSRLSKTH</sequence>
<dbReference type="AlphaFoldDB" id="A0A972F5Y7"/>
<keyword evidence="3" id="KW-1185">Reference proteome</keyword>
<reference evidence="2" key="1">
    <citation type="submission" date="2019-12" db="EMBL/GenBank/DDBJ databases">
        <title>Comparative genomics gives insights into the taxonomy of the Azoarcus-Aromatoleum group and reveals separate origins of nif in the plant-associated Azoarcus and non-plant-associated Aromatoleum sub-groups.</title>
        <authorList>
            <person name="Lafos M."/>
            <person name="Maluk M."/>
            <person name="Batista M."/>
            <person name="Junghare M."/>
            <person name="Carmona M."/>
            <person name="Faoro H."/>
            <person name="Cruz L.M."/>
            <person name="Battistoni F."/>
            <person name="De Souza E."/>
            <person name="Pedrosa F."/>
            <person name="Chen W.-M."/>
            <person name="Poole P.S."/>
            <person name="Dixon R.A."/>
            <person name="James E.K."/>
        </authorList>
    </citation>
    <scope>NUCLEOTIDE SEQUENCE</scope>
    <source>
        <strain evidence="2">NSC3</strain>
    </source>
</reference>
<accession>A0A972F5Y7</accession>
<dbReference type="PANTHER" id="PTHR43685">
    <property type="entry name" value="GLYCOSYLTRANSFERASE"/>
    <property type="match status" value="1"/>
</dbReference>
<dbReference type="SUPFAM" id="SSF53448">
    <property type="entry name" value="Nucleotide-diphospho-sugar transferases"/>
    <property type="match status" value="1"/>
</dbReference>
<evidence type="ECO:0000313" key="3">
    <source>
        <dbReference type="Proteomes" id="UP000599523"/>
    </source>
</evidence>
<dbReference type="InterPro" id="IPR029044">
    <property type="entry name" value="Nucleotide-diphossugar_trans"/>
</dbReference>
<name>A0A972F5Y7_9RHOO</name>
<dbReference type="EMBL" id="WTVM01000008">
    <property type="protein sequence ID" value="NMG01812.1"/>
    <property type="molecule type" value="Genomic_DNA"/>
</dbReference>
<dbReference type="InterPro" id="IPR001173">
    <property type="entry name" value="Glyco_trans_2-like"/>
</dbReference>
<dbReference type="Proteomes" id="UP000599523">
    <property type="component" value="Unassembled WGS sequence"/>
</dbReference>
<dbReference type="Gene3D" id="3.90.550.10">
    <property type="entry name" value="Spore Coat Polysaccharide Biosynthesis Protein SpsA, Chain A"/>
    <property type="match status" value="1"/>
</dbReference>
<protein>
    <submittedName>
        <fullName evidence="2">Glycosyltransferase</fullName>
    </submittedName>
</protein>
<dbReference type="InterPro" id="IPR050834">
    <property type="entry name" value="Glycosyltransf_2"/>
</dbReference>
<evidence type="ECO:0000313" key="2">
    <source>
        <dbReference type="EMBL" id="NMG01812.1"/>
    </source>
</evidence>
<comment type="caution">
    <text evidence="2">The sequence shown here is derived from an EMBL/GenBank/DDBJ whole genome shotgun (WGS) entry which is preliminary data.</text>
</comment>
<dbReference type="PANTHER" id="PTHR43685:SF2">
    <property type="entry name" value="GLYCOSYLTRANSFERASE 2-LIKE DOMAIN-CONTAINING PROTEIN"/>
    <property type="match status" value="1"/>
</dbReference>
<organism evidence="2 3">
    <name type="scientific">Azoarcus taiwanensis</name>
    <dbReference type="NCBI Taxonomy" id="666964"/>
    <lineage>
        <taxon>Bacteria</taxon>
        <taxon>Pseudomonadati</taxon>
        <taxon>Pseudomonadota</taxon>
        <taxon>Betaproteobacteria</taxon>
        <taxon>Rhodocyclales</taxon>
        <taxon>Zoogloeaceae</taxon>
        <taxon>Azoarcus</taxon>
    </lineage>
</organism>
<dbReference type="Pfam" id="PF00535">
    <property type="entry name" value="Glycos_transf_2"/>
    <property type="match status" value="1"/>
</dbReference>